<dbReference type="Proteomes" id="UP000266177">
    <property type="component" value="Unassembled WGS sequence"/>
</dbReference>
<evidence type="ECO:0000313" key="3">
    <source>
        <dbReference type="Proteomes" id="UP000266177"/>
    </source>
</evidence>
<proteinExistence type="predicted"/>
<name>A0A3A3H2X9_PANTH</name>
<sequence length="322" mass="37219">MIEVIIDNRNKTMWDISELITDMTWSTSRSGKPAKMSLTYVSGALFQSRKFTVNNGDVVRVKVDGKPVFYGYVFTIETSEDDKVKLTAYDQIRYLLMNDTYVLENVTATDLIKRIAKDRELKIGELSDTKHVIPLVMEDNKKLLDIICRALDKTLIATRNIFIFYDDFGKLTLRDAKTWTTDIIFGEESQMRGFSHKRSIDDETYNRVKLFRDNKASGKRETFIIQDSANIARWGRLQLSDKLEEGINDAQIKELLASYMKLHNREKKTLKVDAVGDVRIRAGMYIPLYLPEQQIQQYMLINECSHSWDGSGHKMSLTLKVI</sequence>
<evidence type="ECO:0000259" key="1">
    <source>
        <dbReference type="Pfam" id="PF24032"/>
    </source>
</evidence>
<evidence type="ECO:0000313" key="2">
    <source>
        <dbReference type="EMBL" id="RJG23391.1"/>
    </source>
</evidence>
<dbReference type="OrthoDB" id="1698671at2"/>
<accession>A0A3A3H2X9</accession>
<dbReference type="EMBL" id="QYZD01000011">
    <property type="protein sequence ID" value="RJG23391.1"/>
    <property type="molecule type" value="Genomic_DNA"/>
</dbReference>
<dbReference type="InterPro" id="IPR056937">
    <property type="entry name" value="YqbQ/XkdQ"/>
</dbReference>
<dbReference type="SUPFAM" id="SSF69279">
    <property type="entry name" value="Phage tail proteins"/>
    <property type="match status" value="1"/>
</dbReference>
<organism evidence="2 3">
    <name type="scientific">Paenibacillus thiaminolyticus</name>
    <name type="common">Bacillus thiaminolyticus</name>
    <dbReference type="NCBI Taxonomy" id="49283"/>
    <lineage>
        <taxon>Bacteria</taxon>
        <taxon>Bacillati</taxon>
        <taxon>Bacillota</taxon>
        <taxon>Bacilli</taxon>
        <taxon>Bacillales</taxon>
        <taxon>Paenibacillaceae</taxon>
        <taxon>Paenibacillus</taxon>
    </lineage>
</organism>
<gene>
    <name evidence="2" type="ORF">DQX05_14210</name>
</gene>
<dbReference type="RefSeq" id="WP_119794242.1">
    <property type="nucleotide sequence ID" value="NZ_QYZD01000011.1"/>
</dbReference>
<reference evidence="2 3" key="1">
    <citation type="submission" date="2018-09" db="EMBL/GenBank/DDBJ databases">
        <title>Paenibacillus SK2017-BO5.</title>
        <authorList>
            <person name="Piskunova J.V."/>
            <person name="Dubiley S.A."/>
            <person name="Severinov K.V."/>
        </authorList>
    </citation>
    <scope>NUCLEOTIDE SEQUENCE [LARGE SCALE GENOMIC DNA]</scope>
    <source>
        <strain evidence="2 3">BO5</strain>
    </source>
</reference>
<protein>
    <recommendedName>
        <fullName evidence="1">YqbQ/XkdQ domain-containing protein</fullName>
    </recommendedName>
</protein>
<feature type="domain" description="YqbQ/XkdQ" evidence="1">
    <location>
        <begin position="23"/>
        <end position="320"/>
    </location>
</feature>
<dbReference type="Pfam" id="PF24032">
    <property type="entry name" value="YQBQ"/>
    <property type="match status" value="1"/>
</dbReference>
<comment type="caution">
    <text evidence="2">The sequence shown here is derived from an EMBL/GenBank/DDBJ whole genome shotgun (WGS) entry which is preliminary data.</text>
</comment>
<dbReference type="AlphaFoldDB" id="A0A3A3H2X9"/>